<evidence type="ECO:0000313" key="10">
    <source>
        <dbReference type="EMBL" id="CAB4830513.1"/>
    </source>
</evidence>
<dbReference type="HAMAP" id="MF_00145">
    <property type="entry name" value="Phosphoglyc_kinase"/>
    <property type="match status" value="1"/>
</dbReference>
<dbReference type="InterPro" id="IPR001576">
    <property type="entry name" value="Phosphoglycerate_kinase"/>
</dbReference>
<keyword evidence="6" id="KW-0547">Nucleotide-binding</keyword>
<dbReference type="SUPFAM" id="SSF53748">
    <property type="entry name" value="Phosphoglycerate kinase"/>
    <property type="match status" value="1"/>
</dbReference>
<comment type="catalytic activity">
    <reaction evidence="1">
        <text>(2R)-3-phosphoglycerate + ATP = (2R)-3-phospho-glyceroyl phosphate + ADP</text>
        <dbReference type="Rhea" id="RHEA:14801"/>
        <dbReference type="ChEBI" id="CHEBI:30616"/>
        <dbReference type="ChEBI" id="CHEBI:57604"/>
        <dbReference type="ChEBI" id="CHEBI:58272"/>
        <dbReference type="ChEBI" id="CHEBI:456216"/>
        <dbReference type="EC" id="2.7.2.3"/>
    </reaction>
</comment>
<dbReference type="PIRSF" id="PIRSF000724">
    <property type="entry name" value="Pgk"/>
    <property type="match status" value="1"/>
</dbReference>
<dbReference type="PRINTS" id="PR00477">
    <property type="entry name" value="PHGLYCKINASE"/>
</dbReference>
<keyword evidence="8" id="KW-0067">ATP-binding</keyword>
<evidence type="ECO:0000313" key="12">
    <source>
        <dbReference type="EMBL" id="CAB5025626.1"/>
    </source>
</evidence>
<dbReference type="EMBL" id="CAFBPM010000011">
    <property type="protein sequence ID" value="CAB5025626.1"/>
    <property type="molecule type" value="Genomic_DNA"/>
</dbReference>
<dbReference type="EMBL" id="CAFBLT010000004">
    <property type="protein sequence ID" value="CAB4884553.1"/>
    <property type="molecule type" value="Genomic_DNA"/>
</dbReference>
<dbReference type="PANTHER" id="PTHR11406:SF23">
    <property type="entry name" value="PHOSPHOGLYCERATE KINASE 1, CHLOROPLASTIC-RELATED"/>
    <property type="match status" value="1"/>
</dbReference>
<dbReference type="InterPro" id="IPR015824">
    <property type="entry name" value="Phosphoglycerate_kinase_N"/>
</dbReference>
<evidence type="ECO:0000256" key="7">
    <source>
        <dbReference type="ARBA" id="ARBA00022777"/>
    </source>
</evidence>
<dbReference type="Pfam" id="PF00162">
    <property type="entry name" value="PGK"/>
    <property type="match status" value="1"/>
</dbReference>
<evidence type="ECO:0000256" key="8">
    <source>
        <dbReference type="ARBA" id="ARBA00022840"/>
    </source>
</evidence>
<comment type="similarity">
    <text evidence="3">Belongs to the phosphoglycerate kinase family.</text>
</comment>
<comment type="pathway">
    <text evidence="2">Carbohydrate degradation; glycolysis; pyruvate from D-glyceraldehyde 3-phosphate: step 2/5.</text>
</comment>
<dbReference type="GO" id="GO:0005524">
    <property type="term" value="F:ATP binding"/>
    <property type="evidence" value="ECO:0007669"/>
    <property type="project" value="UniProtKB-KW"/>
</dbReference>
<keyword evidence="7" id="KW-0418">Kinase</keyword>
<name>A0A6J7EYX8_9ZZZZ</name>
<protein>
    <recommendedName>
        <fullName evidence="4">phosphoglycerate kinase</fullName>
        <ecNumber evidence="4">2.7.2.3</ecNumber>
    </recommendedName>
</protein>
<evidence type="ECO:0000256" key="5">
    <source>
        <dbReference type="ARBA" id="ARBA00022679"/>
    </source>
</evidence>
<organism evidence="11">
    <name type="scientific">freshwater metagenome</name>
    <dbReference type="NCBI Taxonomy" id="449393"/>
    <lineage>
        <taxon>unclassified sequences</taxon>
        <taxon>metagenomes</taxon>
        <taxon>ecological metagenomes</taxon>
    </lineage>
</organism>
<dbReference type="InterPro" id="IPR036043">
    <property type="entry name" value="Phosphoglycerate_kinase_sf"/>
</dbReference>
<evidence type="ECO:0000256" key="9">
    <source>
        <dbReference type="ARBA" id="ARBA00023152"/>
    </source>
</evidence>
<dbReference type="GO" id="GO:0006094">
    <property type="term" value="P:gluconeogenesis"/>
    <property type="evidence" value="ECO:0007669"/>
    <property type="project" value="TreeGrafter"/>
</dbReference>
<evidence type="ECO:0000256" key="3">
    <source>
        <dbReference type="ARBA" id="ARBA00008982"/>
    </source>
</evidence>
<dbReference type="FunFam" id="3.40.50.1260:FF:000031">
    <property type="entry name" value="Phosphoglycerate kinase 1"/>
    <property type="match status" value="1"/>
</dbReference>
<evidence type="ECO:0000313" key="11">
    <source>
        <dbReference type="EMBL" id="CAB4884553.1"/>
    </source>
</evidence>
<evidence type="ECO:0000256" key="6">
    <source>
        <dbReference type="ARBA" id="ARBA00022741"/>
    </source>
</evidence>
<accession>A0A6J7EYX8</accession>
<dbReference type="EC" id="2.7.2.3" evidence="4"/>
<sequence length="391" mass="40974">MTMRPAALDGLPLLEDLGAISGKRILVRSDLNVPLGEDENGTVIEDDFRIRSAVPTLQWLQDQGAEVVCCTHVGRPHGTSVPQLAVGPIATRLATYIDDVEVIENVRFDPREEANDVEFVKELIKGFDAYVNDAFGASHRNHASVVGPPQFVPSAAGRLLEKEVEVLGGLLLEPDVPFVAIIGGSKVADKLGVLKTLVKKTDTIIIGGGMAFTFLAAQGRGVGASLLDESLLKECQEILDGPCEILLPTDVIALSPGSSFGANCTQGDVVTYRGDIPDGWMGLDVGPQSAERFAEAITSAGTVLWNGPVGVFEDARFAQGTRTVGEAVANTKGTSVVGGGDSARAAEDFGLAGQIDFLSTGGGASLEFLEFGDLPALTALRHASNAPRVAK</sequence>
<keyword evidence="5" id="KW-0808">Transferase</keyword>
<dbReference type="GO" id="GO:0043531">
    <property type="term" value="F:ADP binding"/>
    <property type="evidence" value="ECO:0007669"/>
    <property type="project" value="TreeGrafter"/>
</dbReference>
<dbReference type="GO" id="GO:0006096">
    <property type="term" value="P:glycolytic process"/>
    <property type="evidence" value="ECO:0007669"/>
    <property type="project" value="UniProtKB-KW"/>
</dbReference>
<keyword evidence="9" id="KW-0324">Glycolysis</keyword>
<reference evidence="11" key="1">
    <citation type="submission" date="2020-05" db="EMBL/GenBank/DDBJ databases">
        <authorList>
            <person name="Chiriac C."/>
            <person name="Salcher M."/>
            <person name="Ghai R."/>
            <person name="Kavagutti S V."/>
        </authorList>
    </citation>
    <scope>NUCLEOTIDE SEQUENCE</scope>
</reference>
<dbReference type="Gene3D" id="3.40.50.1260">
    <property type="entry name" value="Phosphoglycerate kinase, N-terminal domain"/>
    <property type="match status" value="3"/>
</dbReference>
<evidence type="ECO:0000256" key="4">
    <source>
        <dbReference type="ARBA" id="ARBA00013061"/>
    </source>
</evidence>
<proteinExistence type="inferred from homology"/>
<evidence type="ECO:0000256" key="1">
    <source>
        <dbReference type="ARBA" id="ARBA00000642"/>
    </source>
</evidence>
<dbReference type="EMBL" id="CAFABE010000052">
    <property type="protein sequence ID" value="CAB4830513.1"/>
    <property type="molecule type" value="Genomic_DNA"/>
</dbReference>
<evidence type="ECO:0000256" key="2">
    <source>
        <dbReference type="ARBA" id="ARBA00004838"/>
    </source>
</evidence>
<gene>
    <name evidence="10" type="ORF">UFOPK3164_01123</name>
    <name evidence="11" type="ORF">UFOPK3427_01916</name>
    <name evidence="12" type="ORF">UFOPK4112_01194</name>
</gene>
<dbReference type="GO" id="GO:0005829">
    <property type="term" value="C:cytosol"/>
    <property type="evidence" value="ECO:0007669"/>
    <property type="project" value="TreeGrafter"/>
</dbReference>
<dbReference type="PANTHER" id="PTHR11406">
    <property type="entry name" value="PHOSPHOGLYCERATE KINASE"/>
    <property type="match status" value="1"/>
</dbReference>
<dbReference type="GO" id="GO:0004618">
    <property type="term" value="F:phosphoglycerate kinase activity"/>
    <property type="evidence" value="ECO:0007669"/>
    <property type="project" value="UniProtKB-EC"/>
</dbReference>
<dbReference type="AlphaFoldDB" id="A0A6J7EYX8"/>